<feature type="binding site" evidence="3">
    <location>
        <position position="609"/>
    </location>
    <ligand>
        <name>ATP</name>
        <dbReference type="ChEBI" id="CHEBI:30616"/>
    </ligand>
</feature>
<evidence type="ECO:0000256" key="1">
    <source>
        <dbReference type="ARBA" id="ARBA00022741"/>
    </source>
</evidence>
<proteinExistence type="predicted"/>
<keyword evidence="1 3" id="KW-0547">Nucleotide-binding</keyword>
<organism evidence="6 7">
    <name type="scientific">Candidula unifasciata</name>
    <dbReference type="NCBI Taxonomy" id="100452"/>
    <lineage>
        <taxon>Eukaryota</taxon>
        <taxon>Metazoa</taxon>
        <taxon>Spiralia</taxon>
        <taxon>Lophotrochozoa</taxon>
        <taxon>Mollusca</taxon>
        <taxon>Gastropoda</taxon>
        <taxon>Heterobranchia</taxon>
        <taxon>Euthyneura</taxon>
        <taxon>Panpulmonata</taxon>
        <taxon>Eupulmonata</taxon>
        <taxon>Stylommatophora</taxon>
        <taxon>Helicina</taxon>
        <taxon>Helicoidea</taxon>
        <taxon>Geomitridae</taxon>
        <taxon>Candidula</taxon>
    </lineage>
</organism>
<evidence type="ECO:0000256" key="3">
    <source>
        <dbReference type="PROSITE-ProRule" id="PRU10141"/>
    </source>
</evidence>
<dbReference type="Pfam" id="PF00350">
    <property type="entry name" value="Dynamin_N"/>
    <property type="match status" value="1"/>
</dbReference>
<comment type="caution">
    <text evidence="6">The sequence shown here is derived from an EMBL/GenBank/DDBJ whole genome shotgun (WGS) entry which is preliminary data.</text>
</comment>
<dbReference type="OrthoDB" id="4062651at2759"/>
<evidence type="ECO:0000256" key="4">
    <source>
        <dbReference type="SAM" id="MobiDB-lite"/>
    </source>
</evidence>
<dbReference type="PROSITE" id="PS00108">
    <property type="entry name" value="PROTEIN_KINASE_ST"/>
    <property type="match status" value="1"/>
</dbReference>
<dbReference type="InterPro" id="IPR027417">
    <property type="entry name" value="P-loop_NTPase"/>
</dbReference>
<dbReference type="GO" id="GO:0004672">
    <property type="term" value="F:protein kinase activity"/>
    <property type="evidence" value="ECO:0007669"/>
    <property type="project" value="InterPro"/>
</dbReference>
<feature type="non-terminal residue" evidence="6">
    <location>
        <position position="860"/>
    </location>
</feature>
<dbReference type="GO" id="GO:0005524">
    <property type="term" value="F:ATP binding"/>
    <property type="evidence" value="ECO:0007669"/>
    <property type="project" value="UniProtKB-UniRule"/>
</dbReference>
<keyword evidence="7" id="KW-1185">Reference proteome</keyword>
<evidence type="ECO:0000256" key="2">
    <source>
        <dbReference type="ARBA" id="ARBA00022840"/>
    </source>
</evidence>
<dbReference type="Proteomes" id="UP000678393">
    <property type="component" value="Unassembled WGS sequence"/>
</dbReference>
<dbReference type="SMART" id="SM00220">
    <property type="entry name" value="S_TKc"/>
    <property type="match status" value="1"/>
</dbReference>
<dbReference type="PANTHER" id="PTHR26392:SF92">
    <property type="entry name" value="PROTEIN KINASE DOMAIN-CONTAINING PROTEIN"/>
    <property type="match status" value="1"/>
</dbReference>
<accession>A0A8S3Z392</accession>
<dbReference type="SUPFAM" id="SSF52540">
    <property type="entry name" value="P-loop containing nucleoside triphosphate hydrolases"/>
    <property type="match status" value="1"/>
</dbReference>
<dbReference type="InterPro" id="IPR011009">
    <property type="entry name" value="Kinase-like_dom_sf"/>
</dbReference>
<dbReference type="PROSITE" id="PS00107">
    <property type="entry name" value="PROTEIN_KINASE_ATP"/>
    <property type="match status" value="1"/>
</dbReference>
<reference evidence="6" key="1">
    <citation type="submission" date="2021-04" db="EMBL/GenBank/DDBJ databases">
        <authorList>
            <consortium name="Molecular Ecology Group"/>
        </authorList>
    </citation>
    <scope>NUCLEOTIDE SEQUENCE</scope>
</reference>
<feature type="compositionally biased region" description="Basic and acidic residues" evidence="4">
    <location>
        <begin position="847"/>
        <end position="860"/>
    </location>
</feature>
<feature type="domain" description="Protein kinase" evidence="5">
    <location>
        <begin position="578"/>
        <end position="858"/>
    </location>
</feature>
<dbReference type="InterPro" id="IPR000719">
    <property type="entry name" value="Prot_kinase_dom"/>
</dbReference>
<evidence type="ECO:0000259" key="5">
    <source>
        <dbReference type="PROSITE" id="PS50011"/>
    </source>
</evidence>
<dbReference type="SUPFAM" id="SSF56112">
    <property type="entry name" value="Protein kinase-like (PK-like)"/>
    <property type="match status" value="1"/>
</dbReference>
<feature type="region of interest" description="Disordered" evidence="4">
    <location>
        <begin position="841"/>
        <end position="860"/>
    </location>
</feature>
<gene>
    <name evidence="6" type="ORF">CUNI_LOCUS9157</name>
</gene>
<dbReference type="PANTHER" id="PTHR26392">
    <property type="entry name" value="MITOGEN-ACTIVATED PROTEIN KINASE KINASE KINASE 7-RELATED"/>
    <property type="match status" value="1"/>
</dbReference>
<name>A0A8S3Z392_9EUPU</name>
<dbReference type="Pfam" id="PF00069">
    <property type="entry name" value="Pkinase"/>
    <property type="match status" value="1"/>
</dbReference>
<evidence type="ECO:0000313" key="7">
    <source>
        <dbReference type="Proteomes" id="UP000678393"/>
    </source>
</evidence>
<protein>
    <recommendedName>
        <fullName evidence="5">Protein kinase domain-containing protein</fullName>
    </recommendedName>
</protein>
<dbReference type="InterPro" id="IPR008271">
    <property type="entry name" value="Ser/Thr_kinase_AS"/>
</dbReference>
<dbReference type="PROSITE" id="PS50011">
    <property type="entry name" value="PROTEIN_KINASE_DOM"/>
    <property type="match status" value="1"/>
</dbReference>
<evidence type="ECO:0000313" key="6">
    <source>
        <dbReference type="EMBL" id="CAG5123599.1"/>
    </source>
</evidence>
<dbReference type="InterPro" id="IPR017441">
    <property type="entry name" value="Protein_kinase_ATP_BS"/>
</dbReference>
<dbReference type="InterPro" id="IPR045063">
    <property type="entry name" value="Dynamin_N"/>
</dbReference>
<keyword evidence="2 3" id="KW-0067">ATP-binding</keyword>
<dbReference type="Gene3D" id="1.10.510.10">
    <property type="entry name" value="Transferase(Phosphotransferase) domain 1"/>
    <property type="match status" value="1"/>
</dbReference>
<dbReference type="AlphaFoldDB" id="A0A8S3Z392"/>
<sequence>DLEKLFPQYEARMMKHIEELKSSHCVLLVAGEMGCGKSSLVNLLLGVDLMPTSDLQCTAAIVEISYGSSPQAIVHFRPDESGRTKPPATVCLSFDNSVDTFLERIQSLVARRDEDTDESPFQKIQLLWPIEMLQGGVTIVDSPGVGGADGLPDVLSSYLKNAFGFIYVIDITVGIHLHRLGQLLLKVIEANEGYDHSTTLFVCSHWDQVQPQDAERVMKTTRTKLDMFLPPDSKVQLYPISVKQSAKDIKYGLISKEHKDLVEGIRNFLPQTMRGKLRIYYRYLSSLLKKVILSLRITHDIRREAVEKIRKQYIEVEKRLKILQKSPKQQLDRIKHRVQTSSVSASKEILAYLGSITRLSQWNLLECPQRERSWSNIARNANAAIAERVAVAINTWEKQHDFVKTVDVDLIKLFKDQFQLFDEQLEEIQDFLFFPLLSSNSTMSHHIGAAVVSSFNLDSKHSKVKELFKYKYAANPPEAMKEATSMYLSLMHEQSIAGAMSSYFDRHLKGIDHVGSMLPEMVKNDKDLLVKLSEDLQRGEIRLFQIPEKERKFSLIQAELDMFYVQRLIAPDFVQEQIIYEECIGSGCFANVYKGTLRQGQVEEPVALKVPKTRLTREEVTDVLLEEFMLRDLKHRNIIRYFGLTKQGADDDLRLIFVMEYCPFTLKEKCIDVEHSPSSLGRNPLLQREHKEAVATMTRYVKQICNGLTYLHSKSIVHRDLKPENILLNIQDVAKIADLGLAKKVKELELEASGTPIFMAPEALLQTDKSNTKVDIYSFGMIMWQLWYGKDLVTYASSEITEKLQTAMLGGWRPSLSMVHPPTTFWADLIKQCWNQDPKLRPSGPEISRRLDKYEPELED</sequence>
<dbReference type="Gene3D" id="3.40.50.300">
    <property type="entry name" value="P-loop containing nucleotide triphosphate hydrolases"/>
    <property type="match status" value="1"/>
</dbReference>
<dbReference type="EMBL" id="CAJHNH020001562">
    <property type="protein sequence ID" value="CAG5123599.1"/>
    <property type="molecule type" value="Genomic_DNA"/>
</dbReference>